<dbReference type="NCBIfam" id="TIGR00557">
    <property type="entry name" value="pdxA"/>
    <property type="match status" value="1"/>
</dbReference>
<keyword evidence="4" id="KW-0520">NAD</keyword>
<dbReference type="EMBL" id="WPAF01000001">
    <property type="protein sequence ID" value="KAF0135264.1"/>
    <property type="molecule type" value="Genomic_DNA"/>
</dbReference>
<gene>
    <name evidence="5" type="ORF">FD145_90</name>
</gene>
<evidence type="ECO:0000313" key="5">
    <source>
        <dbReference type="EMBL" id="KAF0135264.1"/>
    </source>
</evidence>
<organism evidence="5 6">
    <name type="scientific">Candidatus Saganbacteria bacterium</name>
    <dbReference type="NCBI Taxonomy" id="2575572"/>
    <lineage>
        <taxon>Bacteria</taxon>
        <taxon>Bacillati</taxon>
        <taxon>Saganbacteria</taxon>
    </lineage>
</organism>
<keyword evidence="3" id="KW-0560">Oxidoreductase</keyword>
<proteinExistence type="inferred from homology"/>
<dbReference type="SUPFAM" id="SSF53659">
    <property type="entry name" value="Isocitrate/Isopropylmalate dehydrogenase-like"/>
    <property type="match status" value="1"/>
</dbReference>
<dbReference type="PANTHER" id="PTHR30004:SF6">
    <property type="entry name" value="D-THREONATE 4-PHOSPHATE DEHYDROGENASE"/>
    <property type="match status" value="1"/>
</dbReference>
<keyword evidence="2" id="KW-0479">Metal-binding</keyword>
<dbReference type="Pfam" id="PF04166">
    <property type="entry name" value="PdxA"/>
    <property type="match status" value="1"/>
</dbReference>
<dbReference type="GO" id="GO:0046872">
    <property type="term" value="F:metal ion binding"/>
    <property type="evidence" value="ECO:0007669"/>
    <property type="project" value="UniProtKB-KW"/>
</dbReference>
<comment type="caution">
    <text evidence="5">The sequence shown here is derived from an EMBL/GenBank/DDBJ whole genome shotgun (WGS) entry which is preliminary data.</text>
</comment>
<sequence length="347" mass="37511">MKPIICITMGDPAGIGSEIISKALHNRETYSKCSPLVIGDRSAMLEAIKFSNLDLKVNSVEAVADAGFKPGVIDVCDLNNVDVSSLKYGKVNEACGRAAGQYIEKAIELALKKEVDAIVTAPIHKESFDLAGYGKKYRGHTEMLAALTGTKHYAMLLAHDNLRVIHVTTHVPLRKAVYLIKADRVYETIKIAFDACQQLGISSPKIAVAGLNPHSGDGGIMGDEEIKEIIPAIQRAKSEGLLVEGPIPPDTIFPKGKSGTYDIIVAMYHDQGHIPLKFYGFDWDGEKWKSVGGVNITMGLPIIRTSVDHGTAFGKAGKGLADEKSLLDAIDYAILIAKNRKLKNANF</sequence>
<protein>
    <submittedName>
        <fullName evidence="5">4-hydroxythreonine-4-phosphate dehydrogenase</fullName>
    </submittedName>
</protein>
<evidence type="ECO:0000256" key="1">
    <source>
        <dbReference type="ARBA" id="ARBA00009464"/>
    </source>
</evidence>
<dbReference type="AlphaFoldDB" id="A0A833L2N9"/>
<dbReference type="InterPro" id="IPR005255">
    <property type="entry name" value="PdxA_fam"/>
</dbReference>
<comment type="similarity">
    <text evidence="1">Belongs to the PdxA family. PdxA2 subfamily.</text>
</comment>
<dbReference type="PANTHER" id="PTHR30004">
    <property type="entry name" value="4-HYDROXYTHREONINE-4-PHOSPHATE DEHYDROGENASE"/>
    <property type="match status" value="1"/>
</dbReference>
<name>A0A833L2N9_UNCSA</name>
<reference evidence="5 6" key="1">
    <citation type="submission" date="2019-12" db="EMBL/GenBank/DDBJ databases">
        <authorList>
            <person name="Wolfe R."/>
            <person name="Danczak R."/>
            <person name="Wilkins M."/>
        </authorList>
    </citation>
    <scope>NUCLEOTIDE SEQUENCE [LARGE SCALE GENOMIC DNA]</scope>
    <source>
        <strain evidence="5">X2_MaxBin.013</strain>
    </source>
</reference>
<evidence type="ECO:0000256" key="4">
    <source>
        <dbReference type="ARBA" id="ARBA00023027"/>
    </source>
</evidence>
<dbReference type="GO" id="GO:0016491">
    <property type="term" value="F:oxidoreductase activity"/>
    <property type="evidence" value="ECO:0007669"/>
    <property type="project" value="UniProtKB-KW"/>
</dbReference>
<accession>A0A833L2N9</accession>
<dbReference type="Gene3D" id="3.40.718.10">
    <property type="entry name" value="Isopropylmalate Dehydrogenase"/>
    <property type="match status" value="1"/>
</dbReference>
<evidence type="ECO:0000256" key="3">
    <source>
        <dbReference type="ARBA" id="ARBA00023002"/>
    </source>
</evidence>
<dbReference type="Proteomes" id="UP000488506">
    <property type="component" value="Unassembled WGS sequence"/>
</dbReference>
<evidence type="ECO:0000256" key="2">
    <source>
        <dbReference type="ARBA" id="ARBA00022723"/>
    </source>
</evidence>
<dbReference type="GO" id="GO:0051287">
    <property type="term" value="F:NAD binding"/>
    <property type="evidence" value="ECO:0007669"/>
    <property type="project" value="InterPro"/>
</dbReference>
<evidence type="ECO:0000313" key="6">
    <source>
        <dbReference type="Proteomes" id="UP000488506"/>
    </source>
</evidence>